<dbReference type="Pfam" id="PF25107">
    <property type="entry name" value="VWA7_N"/>
    <property type="match status" value="1"/>
</dbReference>
<accession>A0A6J8BZ48</accession>
<name>A0A6J8BZ48_MYTCO</name>
<evidence type="ECO:0000259" key="5">
    <source>
        <dbReference type="Pfam" id="PF25107"/>
    </source>
</evidence>
<protein>
    <recommendedName>
        <fullName evidence="8">VWFA domain-containing protein</fullName>
    </recommendedName>
</protein>
<comment type="subcellular location">
    <subcellularLocation>
        <location evidence="1">Secreted</location>
    </subcellularLocation>
</comment>
<evidence type="ECO:0000256" key="2">
    <source>
        <dbReference type="ARBA" id="ARBA00022525"/>
    </source>
</evidence>
<gene>
    <name evidence="6" type="ORF">MCOR_23767</name>
</gene>
<keyword evidence="7" id="KW-1185">Reference proteome</keyword>
<keyword evidence="2" id="KW-0964">Secreted</keyword>
<reference evidence="6 7" key="1">
    <citation type="submission" date="2020-06" db="EMBL/GenBank/DDBJ databases">
        <authorList>
            <person name="Li R."/>
            <person name="Bekaert M."/>
        </authorList>
    </citation>
    <scope>NUCLEOTIDE SEQUENCE [LARGE SCALE GENOMIC DNA]</scope>
    <source>
        <strain evidence="7">wild</strain>
    </source>
</reference>
<dbReference type="AlphaFoldDB" id="A0A6J8BZ48"/>
<dbReference type="EMBL" id="CACVKT020004175">
    <property type="protein sequence ID" value="CAC5388511.1"/>
    <property type="molecule type" value="Genomic_DNA"/>
</dbReference>
<keyword evidence="3" id="KW-0732">Signal</keyword>
<dbReference type="PANTHER" id="PTHR14905">
    <property type="entry name" value="NG37"/>
    <property type="match status" value="1"/>
</dbReference>
<evidence type="ECO:0000313" key="6">
    <source>
        <dbReference type="EMBL" id="CAC5388511.1"/>
    </source>
</evidence>
<dbReference type="OrthoDB" id="10043511at2759"/>
<dbReference type="InterPro" id="IPR036465">
    <property type="entry name" value="vWFA_dom_sf"/>
</dbReference>
<evidence type="ECO:0000313" key="7">
    <source>
        <dbReference type="Proteomes" id="UP000507470"/>
    </source>
</evidence>
<organism evidence="6 7">
    <name type="scientific">Mytilus coruscus</name>
    <name type="common">Sea mussel</name>
    <dbReference type="NCBI Taxonomy" id="42192"/>
    <lineage>
        <taxon>Eukaryota</taxon>
        <taxon>Metazoa</taxon>
        <taxon>Spiralia</taxon>
        <taxon>Lophotrochozoa</taxon>
        <taxon>Mollusca</taxon>
        <taxon>Bivalvia</taxon>
        <taxon>Autobranchia</taxon>
        <taxon>Pteriomorphia</taxon>
        <taxon>Mytilida</taxon>
        <taxon>Mytiloidea</taxon>
        <taxon>Mytilidae</taxon>
        <taxon>Mytilinae</taxon>
        <taxon>Mytilus</taxon>
    </lineage>
</organism>
<feature type="domain" description="VWA7 N-terminal" evidence="5">
    <location>
        <begin position="87"/>
        <end position="265"/>
    </location>
</feature>
<evidence type="ECO:0008006" key="8">
    <source>
        <dbReference type="Google" id="ProtNLM"/>
    </source>
</evidence>
<dbReference type="Gene3D" id="3.40.50.410">
    <property type="entry name" value="von Willebrand factor, type A domain"/>
    <property type="match status" value="1"/>
</dbReference>
<dbReference type="InterPro" id="IPR052577">
    <property type="entry name" value="VWA7"/>
</dbReference>
<dbReference type="Proteomes" id="UP000507470">
    <property type="component" value="Unassembled WGS sequence"/>
</dbReference>
<sequence>MLTSSICIKLTCGFFARPSRDGNWRTKSHFDITVTGTLRAIDKYIKSNKGYGSIDEFFSKDRNGKDTMMTKVFALRKAVAETQENKKDTAYIHCHADQIFLAHNFVKSCKQTLIARKDDINAFITQLGECLYTIQSFYSNTNWVEMYGGVAYEDFGINALMDVAALEEDTCLDNADYNSECKNNIRVNGMLTSGYHHGRGNTKPAKAIGSSTGKCSHGGPDDDSRKLVARCGINKDSFTPEWSPHSHLHNQAYTAAVKATENVLVANGTGVLHKIGQKLFEEIFHVKRRKDMTLAMAIDYTGSMADDIDAVKTQVIELLTTTVWSANEPADYVLSLFHDPVSWNSAHRYSDGYAMIKKVQTIEAESGYNTDCPEYAAAGMLAAIKLMRDNSPLYVFTDADTKDADRFQEVIDAAKAKNIAVSSLITSHCTRRKRSELGRHERSASSLSFFQQIAEATGGNVHETDKENIGNVLDTVIGVKSNSV</sequence>
<evidence type="ECO:0000256" key="1">
    <source>
        <dbReference type="ARBA" id="ARBA00004613"/>
    </source>
</evidence>
<proteinExistence type="predicted"/>
<dbReference type="InterPro" id="IPR056862">
    <property type="entry name" value="VWA7_N"/>
</dbReference>
<dbReference type="PANTHER" id="PTHR14905:SF21">
    <property type="entry name" value="VWFA DOMAIN-CONTAINING PROTEIN"/>
    <property type="match status" value="1"/>
</dbReference>
<dbReference type="InterPro" id="IPR056861">
    <property type="entry name" value="HMCN1-like_VWA"/>
</dbReference>
<evidence type="ECO:0000259" key="4">
    <source>
        <dbReference type="Pfam" id="PF25106"/>
    </source>
</evidence>
<feature type="domain" description="Hemicentin-1-like von Willebrand factor A" evidence="4">
    <location>
        <begin position="294"/>
        <end position="466"/>
    </location>
</feature>
<dbReference type="SUPFAM" id="SSF53300">
    <property type="entry name" value="vWA-like"/>
    <property type="match status" value="1"/>
</dbReference>
<dbReference type="Pfam" id="PF25106">
    <property type="entry name" value="VWA_4"/>
    <property type="match status" value="1"/>
</dbReference>
<evidence type="ECO:0000256" key="3">
    <source>
        <dbReference type="ARBA" id="ARBA00022729"/>
    </source>
</evidence>